<dbReference type="EMBL" id="SLXP01000017">
    <property type="protein sequence ID" value="TCP38795.1"/>
    <property type="molecule type" value="Genomic_DNA"/>
</dbReference>
<dbReference type="GO" id="GO:0005524">
    <property type="term" value="F:ATP binding"/>
    <property type="evidence" value="ECO:0007669"/>
    <property type="project" value="UniProtKB-KW"/>
</dbReference>
<dbReference type="SMART" id="SM00382">
    <property type="entry name" value="AAA"/>
    <property type="match status" value="1"/>
</dbReference>
<dbReference type="GO" id="GO:0004222">
    <property type="term" value="F:metalloendopeptidase activity"/>
    <property type="evidence" value="ECO:0007669"/>
    <property type="project" value="InterPro"/>
</dbReference>
<dbReference type="Gene3D" id="1.20.58.760">
    <property type="entry name" value="Peptidase M41"/>
    <property type="match status" value="1"/>
</dbReference>
<reference evidence="4 5" key="1">
    <citation type="submission" date="2019-03" db="EMBL/GenBank/DDBJ databases">
        <title>Genomic Encyclopedia of Type Strains, Phase IV (KMG-IV): sequencing the most valuable type-strain genomes for metagenomic binning, comparative biology and taxonomic classification.</title>
        <authorList>
            <person name="Goeker M."/>
        </authorList>
    </citation>
    <scope>NUCLEOTIDE SEQUENCE [LARGE SCALE GENOMIC DNA]</scope>
    <source>
        <strain evidence="4 5">DSM 18063</strain>
    </source>
</reference>
<dbReference type="Gene3D" id="3.40.50.300">
    <property type="entry name" value="P-loop containing nucleotide triphosphate hydrolases"/>
    <property type="match status" value="1"/>
</dbReference>
<comment type="caution">
    <text evidence="4">The sequence shown here is derived from an EMBL/GenBank/DDBJ whole genome shotgun (WGS) entry which is preliminary data.</text>
</comment>
<dbReference type="InterPro" id="IPR037219">
    <property type="entry name" value="Peptidase_M41-like"/>
</dbReference>
<dbReference type="RefSeq" id="WP_132465660.1">
    <property type="nucleotide sequence ID" value="NZ_SLXP01000017.1"/>
</dbReference>
<keyword evidence="5" id="KW-1185">Reference proteome</keyword>
<proteinExistence type="inferred from homology"/>
<accession>A0A4R2PX01</accession>
<dbReference type="InterPro" id="IPR000642">
    <property type="entry name" value="Peptidase_M41"/>
</dbReference>
<protein>
    <submittedName>
        <fullName evidence="4">ATP-dependent Zn protease</fullName>
    </submittedName>
</protein>
<evidence type="ECO:0000313" key="5">
    <source>
        <dbReference type="Proteomes" id="UP000294835"/>
    </source>
</evidence>
<gene>
    <name evidence="4" type="ORF">EV662_11729</name>
</gene>
<dbReference type="Pfam" id="PF01434">
    <property type="entry name" value="Peptidase_M41"/>
    <property type="match status" value="1"/>
</dbReference>
<keyword evidence="1" id="KW-0547">Nucleotide-binding</keyword>
<dbReference type="GO" id="GO:0030163">
    <property type="term" value="P:protein catabolic process"/>
    <property type="evidence" value="ECO:0007669"/>
    <property type="project" value="TreeGrafter"/>
</dbReference>
<keyword evidence="4" id="KW-0645">Protease</keyword>
<dbReference type="InterPro" id="IPR003959">
    <property type="entry name" value="ATPase_AAA_core"/>
</dbReference>
<comment type="similarity">
    <text evidence="1">Belongs to the AAA ATPase family.</text>
</comment>
<sequence>MSSSPSPLPGLAAARARVAREIRAAARGTKADALPTADDLMAQSEARLPDTRTIPVPPARDPGDRRRVETPITGTLSLILRIARALEDAPVGAPGTLVLLTVPTDLLELARTACEALQAAGHAGAKIVGQRRPGDLRSDIARSRAAFRESITTALRAGHAVLAIAPDASALGEELRPLLTATRVLPLLDREMLAALLPLTHRGADRPDRLPAPDSLRHLTPLHLDIAFAAPTPEAVLDRLDRIVANDANAAPRTTLADVKGLPALVTELEGLVRDVAAWRAGALDWGRVPSSFLLYGPPGTGKTMVAAALAGSLEVPLVATSFSECQKEGHMGDMLAALNGHVEAAIAAAPAVFFLDEMDSFHSRGGRDRNERYMASAVNGLLEQLSRLDAAAGVIVIGATNHPDRIDPAVVRSGRFDRKIPIGLPDKDGIAAILAAHLPDLPPEQFAAEARDLVGLTGADLVALARQAAAMARSAERAVCLGDLRGAAARLRPPTPKGVLRRIALHEAGHLLVTHLLDLPAARSVQVSPRGGAVLAPEPIFHTCASAEDMLALHLAGRAAEQLVLGTPSSGAGEGPDSDLAQATQLAARIELQWGMGRMGPAWQPLPRDLESLALDRALRARLNRHLRAAEARATALLDAHIADLLRIAEVLEQEREVAGAALTALLPGRQSSRDSDNVAVGAEETGPFLSGRPSDRSA</sequence>
<dbReference type="Gene3D" id="1.10.8.60">
    <property type="match status" value="1"/>
</dbReference>
<dbReference type="OrthoDB" id="9809379at2"/>
<dbReference type="SUPFAM" id="SSF52540">
    <property type="entry name" value="P-loop containing nucleoside triphosphate hydrolases"/>
    <property type="match status" value="1"/>
</dbReference>
<dbReference type="SUPFAM" id="SSF140990">
    <property type="entry name" value="FtsH protease domain-like"/>
    <property type="match status" value="1"/>
</dbReference>
<evidence type="ECO:0000256" key="2">
    <source>
        <dbReference type="SAM" id="MobiDB-lite"/>
    </source>
</evidence>
<dbReference type="Pfam" id="PF00004">
    <property type="entry name" value="AAA"/>
    <property type="match status" value="1"/>
</dbReference>
<dbReference type="InterPro" id="IPR027417">
    <property type="entry name" value="P-loop_NTPase"/>
</dbReference>
<dbReference type="CDD" id="cd19481">
    <property type="entry name" value="RecA-like_protease"/>
    <property type="match status" value="1"/>
</dbReference>
<name>A0A4R2PX01_9RHOB</name>
<dbReference type="AlphaFoldDB" id="A0A4R2PX01"/>
<dbReference type="InterPro" id="IPR003960">
    <property type="entry name" value="ATPase_AAA_CS"/>
</dbReference>
<dbReference type="InterPro" id="IPR003593">
    <property type="entry name" value="AAA+_ATPase"/>
</dbReference>
<keyword evidence="4" id="KW-0378">Hydrolase</keyword>
<evidence type="ECO:0000259" key="3">
    <source>
        <dbReference type="SMART" id="SM00382"/>
    </source>
</evidence>
<dbReference type="PROSITE" id="PS00674">
    <property type="entry name" value="AAA"/>
    <property type="match status" value="1"/>
</dbReference>
<evidence type="ECO:0000313" key="4">
    <source>
        <dbReference type="EMBL" id="TCP38795.1"/>
    </source>
</evidence>
<dbReference type="GO" id="GO:0016887">
    <property type="term" value="F:ATP hydrolysis activity"/>
    <property type="evidence" value="ECO:0007669"/>
    <property type="project" value="InterPro"/>
</dbReference>
<evidence type="ECO:0000256" key="1">
    <source>
        <dbReference type="RuleBase" id="RU003651"/>
    </source>
</evidence>
<dbReference type="PANTHER" id="PTHR23076:SF97">
    <property type="entry name" value="ATP-DEPENDENT ZINC METALLOPROTEASE YME1L1"/>
    <property type="match status" value="1"/>
</dbReference>
<dbReference type="Proteomes" id="UP000294835">
    <property type="component" value="Unassembled WGS sequence"/>
</dbReference>
<dbReference type="GO" id="GO:0005886">
    <property type="term" value="C:plasma membrane"/>
    <property type="evidence" value="ECO:0007669"/>
    <property type="project" value="TreeGrafter"/>
</dbReference>
<keyword evidence="1" id="KW-0067">ATP-binding</keyword>
<dbReference type="GO" id="GO:0004176">
    <property type="term" value="F:ATP-dependent peptidase activity"/>
    <property type="evidence" value="ECO:0007669"/>
    <property type="project" value="InterPro"/>
</dbReference>
<organism evidence="4 5">
    <name type="scientific">Rhodovulum marinum</name>
    <dbReference type="NCBI Taxonomy" id="320662"/>
    <lineage>
        <taxon>Bacteria</taxon>
        <taxon>Pseudomonadati</taxon>
        <taxon>Pseudomonadota</taxon>
        <taxon>Alphaproteobacteria</taxon>
        <taxon>Rhodobacterales</taxon>
        <taxon>Paracoccaceae</taxon>
        <taxon>Rhodovulum</taxon>
    </lineage>
</organism>
<dbReference type="PANTHER" id="PTHR23076">
    <property type="entry name" value="METALLOPROTEASE M41 FTSH"/>
    <property type="match status" value="1"/>
</dbReference>
<feature type="region of interest" description="Disordered" evidence="2">
    <location>
        <begin position="670"/>
        <end position="700"/>
    </location>
</feature>
<dbReference type="GO" id="GO:0006508">
    <property type="term" value="P:proteolysis"/>
    <property type="evidence" value="ECO:0007669"/>
    <property type="project" value="UniProtKB-KW"/>
</dbReference>
<feature type="domain" description="AAA+ ATPase" evidence="3">
    <location>
        <begin position="289"/>
        <end position="427"/>
    </location>
</feature>